<protein>
    <submittedName>
        <fullName evidence="1">Uncharacterized protein</fullName>
    </submittedName>
</protein>
<proteinExistence type="predicted"/>
<accession>A0A7G9W6P3</accession>
<evidence type="ECO:0000313" key="1">
    <source>
        <dbReference type="EMBL" id="QNO14355.1"/>
    </source>
</evidence>
<gene>
    <name evidence="1" type="ORF">HYG86_05990</name>
</gene>
<sequence>MFTSDDGGQNLFVSSDNVVGRLYNIIEKIINSTGNAETALSQVFELDEDDTASIFSNYAELYRMALEGKKQVDKHSPKSLKKYLNTLDSVIDGLSKIYFNASRNSLNNGLDKFKTHFDVRLMTSLEYCAEYLSNMSDEVIIQDEKVKELISDIENMIENISVSNINKELQQIVVFQLNNVRESLLKYKLFGAEGIKNGISATLGTLILNRDKVNSEKEKGVVEEIFKTINKINSIVSLGSNGTKLLGAIIEQITK</sequence>
<keyword evidence="2" id="KW-1185">Reference proteome</keyword>
<reference evidence="1 2" key="1">
    <citation type="submission" date="2020-07" db="EMBL/GenBank/DDBJ databases">
        <title>Alkalicella. sp. LB2 genome.</title>
        <authorList>
            <person name="Postec A."/>
            <person name="Quemeneur M."/>
        </authorList>
    </citation>
    <scope>NUCLEOTIDE SEQUENCE [LARGE SCALE GENOMIC DNA]</scope>
    <source>
        <strain evidence="1 2">LB2</strain>
    </source>
</reference>
<dbReference type="Proteomes" id="UP000516160">
    <property type="component" value="Chromosome"/>
</dbReference>
<name>A0A7G9W6P3_ALKCA</name>
<evidence type="ECO:0000313" key="2">
    <source>
        <dbReference type="Proteomes" id="UP000516160"/>
    </source>
</evidence>
<dbReference type="RefSeq" id="WP_213168010.1">
    <property type="nucleotide sequence ID" value="NZ_CP058559.1"/>
</dbReference>
<organism evidence="1 2">
    <name type="scientific">Alkalicella caledoniensis</name>
    <dbReference type="NCBI Taxonomy" id="2731377"/>
    <lineage>
        <taxon>Bacteria</taxon>
        <taxon>Bacillati</taxon>
        <taxon>Bacillota</taxon>
        <taxon>Clostridia</taxon>
        <taxon>Eubacteriales</taxon>
        <taxon>Proteinivoracaceae</taxon>
        <taxon>Alkalicella</taxon>
    </lineage>
</organism>
<dbReference type="KEGG" id="acae:HYG86_05990"/>
<dbReference type="AlphaFoldDB" id="A0A7G9W6P3"/>
<dbReference type="EMBL" id="CP058559">
    <property type="protein sequence ID" value="QNO14355.1"/>
    <property type="molecule type" value="Genomic_DNA"/>
</dbReference>